<feature type="region of interest" description="Disordered" evidence="1">
    <location>
        <begin position="1"/>
        <end position="30"/>
    </location>
</feature>
<accession>D0N495</accession>
<sequence>MATPGPKEATPSDTQQGEEIPVEGTTEEAITIVDTSKTAVETMESEAANMEQVTETTIKEQTVEEQTEEFEAVSAEVVEEIAKSIAAHDAAVEIDYSVAATLGSSVDGESVKTEDFAGEEAFIEESSKKAEVDLAALAAADETAELEREEHVGTSVETTETKDTSEMKDDMQGTANASSEISDADVNATIDTGSEMDFSVAATVGSSVDADSVFSLDEMRDSTNEDETTSSVNSNEVTSSEVAAESTELHISHTLETDEPESEKTPPKSVISDNPEAHRTDSAAKLAHQVPSPVHSIVHHLEEHEQVAPTTHRTASAAKLDVSGSSPVKQVPRNDPNRPRNRPRRAR</sequence>
<gene>
    <name evidence="2" type="ORF">PITG_06178</name>
</gene>
<feature type="region of interest" description="Disordered" evidence="1">
    <location>
        <begin position="218"/>
        <end position="347"/>
    </location>
</feature>
<evidence type="ECO:0000313" key="2">
    <source>
        <dbReference type="EMBL" id="EEY69703.1"/>
    </source>
</evidence>
<feature type="compositionally biased region" description="Basic and acidic residues" evidence="1">
    <location>
        <begin position="159"/>
        <end position="171"/>
    </location>
</feature>
<dbReference type="HOGENOM" id="CLU_800425_0_0_1"/>
<feature type="compositionally biased region" description="Basic and acidic residues" evidence="1">
    <location>
        <begin position="247"/>
        <end position="266"/>
    </location>
</feature>
<name>D0N495_PHYIT</name>
<dbReference type="VEuPathDB" id="FungiDB:PITG_06178"/>
<keyword evidence="3" id="KW-1185">Reference proteome</keyword>
<dbReference type="KEGG" id="pif:PITG_06178"/>
<feature type="region of interest" description="Disordered" evidence="1">
    <location>
        <begin position="142"/>
        <end position="184"/>
    </location>
</feature>
<evidence type="ECO:0000256" key="1">
    <source>
        <dbReference type="SAM" id="MobiDB-lite"/>
    </source>
</evidence>
<protein>
    <submittedName>
        <fullName evidence="2">Uncharacterized protein</fullName>
    </submittedName>
</protein>
<dbReference type="eggNOG" id="ENOG502SJ41">
    <property type="taxonomic scope" value="Eukaryota"/>
</dbReference>
<dbReference type="Proteomes" id="UP000006643">
    <property type="component" value="Unassembled WGS sequence"/>
</dbReference>
<dbReference type="RefSeq" id="XP_002998350.1">
    <property type="nucleotide sequence ID" value="XM_002998304.1"/>
</dbReference>
<dbReference type="InParanoid" id="D0N495"/>
<reference evidence="3" key="1">
    <citation type="journal article" date="2009" name="Nature">
        <title>Genome sequence and analysis of the Irish potato famine pathogen Phytophthora infestans.</title>
        <authorList>
            <consortium name="The Broad Institute Genome Sequencing Platform"/>
            <person name="Haas B.J."/>
            <person name="Kamoun S."/>
            <person name="Zody M.C."/>
            <person name="Jiang R.H."/>
            <person name="Handsaker R.E."/>
            <person name="Cano L.M."/>
            <person name="Grabherr M."/>
            <person name="Kodira C.D."/>
            <person name="Raffaele S."/>
            <person name="Torto-Alalibo T."/>
            <person name="Bozkurt T.O."/>
            <person name="Ah-Fong A.M."/>
            <person name="Alvarado L."/>
            <person name="Anderson V.L."/>
            <person name="Armstrong M.R."/>
            <person name="Avrova A."/>
            <person name="Baxter L."/>
            <person name="Beynon J."/>
            <person name="Boevink P.C."/>
            <person name="Bollmann S.R."/>
            <person name="Bos J.I."/>
            <person name="Bulone V."/>
            <person name="Cai G."/>
            <person name="Cakir C."/>
            <person name="Carrington J.C."/>
            <person name="Chawner M."/>
            <person name="Conti L."/>
            <person name="Costanzo S."/>
            <person name="Ewan R."/>
            <person name="Fahlgren N."/>
            <person name="Fischbach M.A."/>
            <person name="Fugelstad J."/>
            <person name="Gilroy E.M."/>
            <person name="Gnerre S."/>
            <person name="Green P.J."/>
            <person name="Grenville-Briggs L.J."/>
            <person name="Griffith J."/>
            <person name="Grunwald N.J."/>
            <person name="Horn K."/>
            <person name="Horner N.R."/>
            <person name="Hu C.H."/>
            <person name="Huitema E."/>
            <person name="Jeong D.H."/>
            <person name="Jones A.M."/>
            <person name="Jones J.D."/>
            <person name="Jones R.W."/>
            <person name="Karlsson E.K."/>
            <person name="Kunjeti S.G."/>
            <person name="Lamour K."/>
            <person name="Liu Z."/>
            <person name="Ma L."/>
            <person name="Maclean D."/>
            <person name="Chibucos M.C."/>
            <person name="McDonald H."/>
            <person name="McWalters J."/>
            <person name="Meijer H.J."/>
            <person name="Morgan W."/>
            <person name="Morris P.F."/>
            <person name="Munro C.A."/>
            <person name="O'Neill K."/>
            <person name="Ospina-Giraldo M."/>
            <person name="Pinzon A."/>
            <person name="Pritchard L."/>
            <person name="Ramsahoye B."/>
            <person name="Ren Q."/>
            <person name="Restrepo S."/>
            <person name="Roy S."/>
            <person name="Sadanandom A."/>
            <person name="Savidor A."/>
            <person name="Schornack S."/>
            <person name="Schwartz D.C."/>
            <person name="Schumann U.D."/>
            <person name="Schwessinger B."/>
            <person name="Seyer L."/>
            <person name="Sharpe T."/>
            <person name="Silvar C."/>
            <person name="Song J."/>
            <person name="Studholme D.J."/>
            <person name="Sykes S."/>
            <person name="Thines M."/>
            <person name="van de Vondervoort P.J."/>
            <person name="Phuntumart V."/>
            <person name="Wawra S."/>
            <person name="Weide R."/>
            <person name="Win J."/>
            <person name="Young C."/>
            <person name="Zhou S."/>
            <person name="Fry W."/>
            <person name="Meyers B.C."/>
            <person name="van West P."/>
            <person name="Ristaino J."/>
            <person name="Govers F."/>
            <person name="Birch P.R."/>
            <person name="Whisson S.C."/>
            <person name="Judelson H.S."/>
            <person name="Nusbaum C."/>
        </authorList>
    </citation>
    <scope>NUCLEOTIDE SEQUENCE [LARGE SCALE GENOMIC DNA]</scope>
    <source>
        <strain evidence="3">T30-4</strain>
    </source>
</reference>
<organism evidence="2 3">
    <name type="scientific">Phytophthora infestans (strain T30-4)</name>
    <name type="common">Potato late blight agent</name>
    <dbReference type="NCBI Taxonomy" id="403677"/>
    <lineage>
        <taxon>Eukaryota</taxon>
        <taxon>Sar</taxon>
        <taxon>Stramenopiles</taxon>
        <taxon>Oomycota</taxon>
        <taxon>Peronosporomycetes</taxon>
        <taxon>Peronosporales</taxon>
        <taxon>Peronosporaceae</taxon>
        <taxon>Phytophthora</taxon>
    </lineage>
</organism>
<feature type="compositionally biased region" description="Low complexity" evidence="1">
    <location>
        <begin position="229"/>
        <end position="242"/>
    </location>
</feature>
<dbReference type="OrthoDB" id="10659749at2759"/>
<dbReference type="STRING" id="403677.D0N495"/>
<evidence type="ECO:0000313" key="3">
    <source>
        <dbReference type="Proteomes" id="UP000006643"/>
    </source>
</evidence>
<dbReference type="GeneID" id="9472314"/>
<dbReference type="AlphaFoldDB" id="D0N495"/>
<dbReference type="EMBL" id="DS028125">
    <property type="protein sequence ID" value="EEY69703.1"/>
    <property type="molecule type" value="Genomic_DNA"/>
</dbReference>
<proteinExistence type="predicted"/>